<dbReference type="HOGENOM" id="CLU_021505_0_0_1"/>
<protein>
    <recommendedName>
        <fullName evidence="7">Laminin G domain-containing protein</fullName>
    </recommendedName>
</protein>
<dbReference type="STRING" id="36166.T1H3K1"/>
<dbReference type="InterPro" id="IPR050372">
    <property type="entry name" value="Neurexin-related_CASP"/>
</dbReference>
<dbReference type="EMBL" id="CAQQ02116155">
    <property type="status" value="NOT_ANNOTATED_CDS"/>
    <property type="molecule type" value="Genomic_DNA"/>
</dbReference>
<dbReference type="Gene3D" id="2.10.25.10">
    <property type="entry name" value="Laminin"/>
    <property type="match status" value="1"/>
</dbReference>
<accession>T1H3K1</accession>
<feature type="domain" description="EGF-like" evidence="4">
    <location>
        <begin position="177"/>
        <end position="214"/>
    </location>
</feature>
<dbReference type="InterPro" id="IPR001791">
    <property type="entry name" value="Laminin_G"/>
</dbReference>
<feature type="domain" description="Laminin G" evidence="3">
    <location>
        <begin position="1"/>
        <end position="174"/>
    </location>
</feature>
<dbReference type="CDD" id="cd00110">
    <property type="entry name" value="LamG"/>
    <property type="match status" value="1"/>
</dbReference>
<dbReference type="CDD" id="cd00054">
    <property type="entry name" value="EGF_CA"/>
    <property type="match status" value="1"/>
</dbReference>
<dbReference type="Gene3D" id="2.60.120.200">
    <property type="match status" value="2"/>
</dbReference>
<name>T1H3K1_MEGSC</name>
<evidence type="ECO:0000256" key="2">
    <source>
        <dbReference type="PROSITE-ProRule" id="PRU00076"/>
    </source>
</evidence>
<dbReference type="Proteomes" id="UP000015102">
    <property type="component" value="Unassembled WGS sequence"/>
</dbReference>
<dbReference type="Pfam" id="PF02210">
    <property type="entry name" value="Laminin_G_2"/>
    <property type="match status" value="1"/>
</dbReference>
<keyword evidence="2" id="KW-0245">EGF-like domain</keyword>
<comment type="caution">
    <text evidence="2">Lacks conserved residue(s) required for the propagation of feature annotation.</text>
</comment>
<keyword evidence="1" id="KW-1015">Disulfide bond</keyword>
<sequence>ILPPWETGKQSSISFKFRTREPNGLIVLATGSKPPRAKNPVLFAIELLNGHIYIHLDLGTGAVKVRASRKRVDDGEWHDLNIRRNGREGKVSVDETGTDFRTPGDSTILELDSNMFVGSGGPQYTSSSWPSAIWTATLQQGFVGCLRDLVLSGKAVDLAAYAKQQDAASVKPSCHVQTNTCAGNPCMNGGVCSEGWNRPICDCSNTLYTGPTCGRESATLAFNGSQHMTIWLSNGQGTKTQTEELILRFKTARPVGLLLLTSAESNSPDRLEIALVAGRVRASIRLGDREK</sequence>
<reference evidence="5" key="2">
    <citation type="submission" date="2015-06" db="UniProtKB">
        <authorList>
            <consortium name="EnsemblMetazoa"/>
        </authorList>
    </citation>
    <scope>IDENTIFICATION</scope>
</reference>
<dbReference type="EMBL" id="CAQQ02116154">
    <property type="status" value="NOT_ANNOTATED_CDS"/>
    <property type="molecule type" value="Genomic_DNA"/>
</dbReference>
<evidence type="ECO:0000313" key="5">
    <source>
        <dbReference type="EnsemblMetazoa" id="MESCA010829-PA"/>
    </source>
</evidence>
<dbReference type="EMBL" id="CAQQ02116157">
    <property type="status" value="NOT_ANNOTATED_CDS"/>
    <property type="molecule type" value="Genomic_DNA"/>
</dbReference>
<dbReference type="SMART" id="SM00282">
    <property type="entry name" value="LamG"/>
    <property type="match status" value="1"/>
</dbReference>
<evidence type="ECO:0000259" key="3">
    <source>
        <dbReference type="PROSITE" id="PS50025"/>
    </source>
</evidence>
<reference evidence="6" key="1">
    <citation type="submission" date="2013-02" db="EMBL/GenBank/DDBJ databases">
        <authorList>
            <person name="Hughes D."/>
        </authorList>
    </citation>
    <scope>NUCLEOTIDE SEQUENCE</scope>
    <source>
        <strain>Durham</strain>
        <strain evidence="6">NC isolate 2 -- Noor lab</strain>
    </source>
</reference>
<dbReference type="PANTHER" id="PTHR15036:SF89">
    <property type="entry name" value="NEUREXIN 1, ISOFORM F"/>
    <property type="match status" value="1"/>
</dbReference>
<dbReference type="SUPFAM" id="SSF49899">
    <property type="entry name" value="Concanavalin A-like lectins/glucanases"/>
    <property type="match status" value="2"/>
</dbReference>
<evidence type="ECO:0008006" key="7">
    <source>
        <dbReference type="Google" id="ProtNLM"/>
    </source>
</evidence>
<keyword evidence="6" id="KW-1185">Reference proteome</keyword>
<dbReference type="Pfam" id="PF00008">
    <property type="entry name" value="EGF"/>
    <property type="match status" value="1"/>
</dbReference>
<evidence type="ECO:0000313" key="6">
    <source>
        <dbReference type="Proteomes" id="UP000015102"/>
    </source>
</evidence>
<dbReference type="InterPro" id="IPR000742">
    <property type="entry name" value="EGF"/>
</dbReference>
<dbReference type="InterPro" id="IPR013320">
    <property type="entry name" value="ConA-like_dom_sf"/>
</dbReference>
<evidence type="ECO:0000256" key="1">
    <source>
        <dbReference type="ARBA" id="ARBA00023157"/>
    </source>
</evidence>
<dbReference type="PROSITE" id="PS50026">
    <property type="entry name" value="EGF_3"/>
    <property type="match status" value="1"/>
</dbReference>
<evidence type="ECO:0000259" key="4">
    <source>
        <dbReference type="PROSITE" id="PS50026"/>
    </source>
</evidence>
<organism evidence="5 6">
    <name type="scientific">Megaselia scalaris</name>
    <name type="common">Humpbacked fly</name>
    <name type="synonym">Phora scalaris</name>
    <dbReference type="NCBI Taxonomy" id="36166"/>
    <lineage>
        <taxon>Eukaryota</taxon>
        <taxon>Metazoa</taxon>
        <taxon>Ecdysozoa</taxon>
        <taxon>Arthropoda</taxon>
        <taxon>Hexapoda</taxon>
        <taxon>Insecta</taxon>
        <taxon>Pterygota</taxon>
        <taxon>Neoptera</taxon>
        <taxon>Endopterygota</taxon>
        <taxon>Diptera</taxon>
        <taxon>Brachycera</taxon>
        <taxon>Muscomorpha</taxon>
        <taxon>Platypezoidea</taxon>
        <taxon>Phoridae</taxon>
        <taxon>Megaseliini</taxon>
        <taxon>Megaselia</taxon>
    </lineage>
</organism>
<proteinExistence type="predicted"/>
<dbReference type="PROSITE" id="PS50025">
    <property type="entry name" value="LAM_G_DOMAIN"/>
    <property type="match status" value="1"/>
</dbReference>
<dbReference type="AlphaFoldDB" id="T1H3K1"/>
<dbReference type="OMA" id="RINCNNI"/>
<dbReference type="EnsemblMetazoa" id="MESCA010829-RA">
    <property type="protein sequence ID" value="MESCA010829-PA"/>
    <property type="gene ID" value="MESCA010829"/>
</dbReference>
<dbReference type="EMBL" id="CAQQ02116156">
    <property type="status" value="NOT_ANNOTATED_CDS"/>
    <property type="molecule type" value="Genomic_DNA"/>
</dbReference>
<dbReference type="PANTHER" id="PTHR15036">
    <property type="entry name" value="PIKACHURIN-LIKE PROTEIN"/>
    <property type="match status" value="1"/>
</dbReference>